<sequence>MSIVDVSQSVGELAAAVNEKIKELESLKSQYNYKLDIINQYISLLPTENNDYIDDDELIQIIKDTDGDFIKLPKKLIRVPEDIKKNTEDSGPQIRHLSLDSTNSNKVKETKYLNKSKKTCSYCNKTGHNRAKCFKRLNGEKPEPSNN</sequence>
<comment type="caution">
    <text evidence="1">The sequence shown here is derived from an EMBL/GenBank/DDBJ whole genome shotgun (WGS) entry which is preliminary data.</text>
</comment>
<keyword evidence="2" id="KW-1185">Reference proteome</keyword>
<reference evidence="1" key="1">
    <citation type="submission" date="2022-06" db="EMBL/GenBank/DDBJ databases">
        <authorList>
            <person name="Legras J.-L."/>
            <person name="Devillers H."/>
            <person name="Grondin C."/>
        </authorList>
    </citation>
    <scope>NUCLEOTIDE SEQUENCE</scope>
    <source>
        <strain evidence="1">CLIB 1444</strain>
    </source>
</reference>
<dbReference type="EMBL" id="CALSDN010000001">
    <property type="protein sequence ID" value="CAH6719032.1"/>
    <property type="molecule type" value="Genomic_DNA"/>
</dbReference>
<name>A0ACA9Y274_9ASCO</name>
<dbReference type="Proteomes" id="UP001152531">
    <property type="component" value="Unassembled WGS sequence"/>
</dbReference>
<gene>
    <name evidence="1" type="ORF">CLIB1444_01S19922</name>
</gene>
<evidence type="ECO:0000313" key="2">
    <source>
        <dbReference type="Proteomes" id="UP001152531"/>
    </source>
</evidence>
<proteinExistence type="predicted"/>
<accession>A0ACA9Y274</accession>
<protein>
    <submittedName>
        <fullName evidence="1">Uncharacterized protein</fullName>
    </submittedName>
</protein>
<organism evidence="1 2">
    <name type="scientific">[Candida] jaroonii</name>
    <dbReference type="NCBI Taxonomy" id="467808"/>
    <lineage>
        <taxon>Eukaryota</taxon>
        <taxon>Fungi</taxon>
        <taxon>Dikarya</taxon>
        <taxon>Ascomycota</taxon>
        <taxon>Saccharomycotina</taxon>
        <taxon>Pichiomycetes</taxon>
        <taxon>Debaryomycetaceae</taxon>
        <taxon>Yamadazyma</taxon>
    </lineage>
</organism>
<evidence type="ECO:0000313" key="1">
    <source>
        <dbReference type="EMBL" id="CAH6719032.1"/>
    </source>
</evidence>